<protein>
    <recommendedName>
        <fullName evidence="1">DUF5641 domain-containing protein</fullName>
    </recommendedName>
</protein>
<comment type="caution">
    <text evidence="2">The sequence shown here is derived from an EMBL/GenBank/DDBJ whole genome shotgun (WGS) entry which is preliminary data.</text>
</comment>
<gene>
    <name evidence="2" type="ORF">NQ315_016253</name>
</gene>
<dbReference type="PANTHER" id="PTHR47331">
    <property type="entry name" value="PHD-TYPE DOMAIN-CONTAINING PROTEIN"/>
    <property type="match status" value="1"/>
</dbReference>
<dbReference type="AlphaFoldDB" id="A0AAV8VJ20"/>
<proteinExistence type="predicted"/>
<keyword evidence="3" id="KW-1185">Reference proteome</keyword>
<sequence>MHNAAIPFDQKHPIILPKNCHITDLIILKEFWIISGNREIKRNIHKCVACFRAKAHCSKQLMGSLPENRVIAARPFKNNFWKRWHKDYLAQLQSKPKWRQEYPNIKENMLVLLKEDGIPCLKWPMARIIKTIAGKDGKVRVVQVQTKNGIYTRSITKLAILLIS</sequence>
<name>A0AAV8VJ20_9CUCU</name>
<evidence type="ECO:0000313" key="2">
    <source>
        <dbReference type="EMBL" id="KAJ8914174.1"/>
    </source>
</evidence>
<dbReference type="Proteomes" id="UP001159042">
    <property type="component" value="Unassembled WGS sequence"/>
</dbReference>
<reference evidence="2 3" key="1">
    <citation type="journal article" date="2023" name="Insect Mol. Biol.">
        <title>Genome sequencing provides insights into the evolution of gene families encoding plant cell wall-degrading enzymes in longhorned beetles.</title>
        <authorList>
            <person name="Shin N.R."/>
            <person name="Okamura Y."/>
            <person name="Kirsch R."/>
            <person name="Pauchet Y."/>
        </authorList>
    </citation>
    <scope>NUCLEOTIDE SEQUENCE [LARGE SCALE GENOMIC DNA]</scope>
    <source>
        <strain evidence="2">EAD_L_NR</strain>
    </source>
</reference>
<accession>A0AAV8VJ20</accession>
<dbReference type="InterPro" id="IPR040676">
    <property type="entry name" value="DUF5641"/>
</dbReference>
<evidence type="ECO:0000313" key="3">
    <source>
        <dbReference type="Proteomes" id="UP001159042"/>
    </source>
</evidence>
<dbReference type="EMBL" id="JANEYG010000079">
    <property type="protein sequence ID" value="KAJ8914174.1"/>
    <property type="molecule type" value="Genomic_DNA"/>
</dbReference>
<dbReference type="PANTHER" id="PTHR47331:SF6">
    <property type="entry name" value="DOUBLECORTIN DOMAIN-CONTAINING PROTEIN"/>
    <property type="match status" value="1"/>
</dbReference>
<organism evidence="2 3">
    <name type="scientific">Exocentrus adspersus</name>
    <dbReference type="NCBI Taxonomy" id="1586481"/>
    <lineage>
        <taxon>Eukaryota</taxon>
        <taxon>Metazoa</taxon>
        <taxon>Ecdysozoa</taxon>
        <taxon>Arthropoda</taxon>
        <taxon>Hexapoda</taxon>
        <taxon>Insecta</taxon>
        <taxon>Pterygota</taxon>
        <taxon>Neoptera</taxon>
        <taxon>Endopterygota</taxon>
        <taxon>Coleoptera</taxon>
        <taxon>Polyphaga</taxon>
        <taxon>Cucujiformia</taxon>
        <taxon>Chrysomeloidea</taxon>
        <taxon>Cerambycidae</taxon>
        <taxon>Lamiinae</taxon>
        <taxon>Acanthocinini</taxon>
        <taxon>Exocentrus</taxon>
    </lineage>
</organism>
<dbReference type="Pfam" id="PF18701">
    <property type="entry name" value="DUF5641"/>
    <property type="match status" value="1"/>
</dbReference>
<feature type="domain" description="DUF5641" evidence="1">
    <location>
        <begin position="75"/>
        <end position="161"/>
    </location>
</feature>
<evidence type="ECO:0000259" key="1">
    <source>
        <dbReference type="Pfam" id="PF18701"/>
    </source>
</evidence>